<evidence type="ECO:0000259" key="3">
    <source>
        <dbReference type="Pfam" id="PF00501"/>
    </source>
</evidence>
<gene>
    <name evidence="5" type="ORF">GCM10009710_28170</name>
</gene>
<dbReference type="RefSeq" id="WP_344202760.1">
    <property type="nucleotide sequence ID" value="NZ_BAAAME010000005.1"/>
</dbReference>
<dbReference type="GO" id="GO:0016874">
    <property type="term" value="F:ligase activity"/>
    <property type="evidence" value="ECO:0007669"/>
    <property type="project" value="UniProtKB-KW"/>
</dbReference>
<keyword evidence="2 5" id="KW-0436">Ligase</keyword>
<dbReference type="Gene3D" id="3.40.50.12780">
    <property type="entry name" value="N-terminal domain of ligase-like"/>
    <property type="match status" value="1"/>
</dbReference>
<dbReference type="InterPro" id="IPR042099">
    <property type="entry name" value="ANL_N_sf"/>
</dbReference>
<evidence type="ECO:0000259" key="4">
    <source>
        <dbReference type="Pfam" id="PF13193"/>
    </source>
</evidence>
<dbReference type="Pfam" id="PF13193">
    <property type="entry name" value="AMP-binding_C"/>
    <property type="match status" value="1"/>
</dbReference>
<dbReference type="PANTHER" id="PTHR43201">
    <property type="entry name" value="ACYL-COA SYNTHETASE"/>
    <property type="match status" value="1"/>
</dbReference>
<dbReference type="SUPFAM" id="SSF56801">
    <property type="entry name" value="Acetyl-CoA synthetase-like"/>
    <property type="match status" value="1"/>
</dbReference>
<reference evidence="5 6" key="1">
    <citation type="journal article" date="2019" name="Int. J. Syst. Evol. Microbiol.">
        <title>The Global Catalogue of Microorganisms (GCM) 10K type strain sequencing project: providing services to taxonomists for standard genome sequencing and annotation.</title>
        <authorList>
            <consortium name="The Broad Institute Genomics Platform"/>
            <consortium name="The Broad Institute Genome Sequencing Center for Infectious Disease"/>
            <person name="Wu L."/>
            <person name="Ma J."/>
        </authorList>
    </citation>
    <scope>NUCLEOTIDE SEQUENCE [LARGE SCALE GENOMIC DNA]</scope>
    <source>
        <strain evidence="5 6">JCM 13518</strain>
    </source>
</reference>
<accession>A0ABN2K1I2</accession>
<proteinExistence type="inferred from homology"/>
<dbReference type="InterPro" id="IPR000873">
    <property type="entry name" value="AMP-dep_synth/lig_dom"/>
</dbReference>
<comment type="similarity">
    <text evidence="1">Belongs to the ATP-dependent AMP-binding enzyme family.</text>
</comment>
<organism evidence="5 6">
    <name type="scientific">Aeromicrobium alkaliterrae</name>
    <dbReference type="NCBI Taxonomy" id="302168"/>
    <lineage>
        <taxon>Bacteria</taxon>
        <taxon>Bacillati</taxon>
        <taxon>Actinomycetota</taxon>
        <taxon>Actinomycetes</taxon>
        <taxon>Propionibacteriales</taxon>
        <taxon>Nocardioidaceae</taxon>
        <taxon>Aeromicrobium</taxon>
    </lineage>
</organism>
<dbReference type="Pfam" id="PF00501">
    <property type="entry name" value="AMP-binding"/>
    <property type="match status" value="1"/>
</dbReference>
<comment type="caution">
    <text evidence="5">The sequence shown here is derived from an EMBL/GenBank/DDBJ whole genome shotgun (WGS) entry which is preliminary data.</text>
</comment>
<evidence type="ECO:0000313" key="6">
    <source>
        <dbReference type="Proteomes" id="UP001501057"/>
    </source>
</evidence>
<dbReference type="InterPro" id="IPR025110">
    <property type="entry name" value="AMP-bd_C"/>
</dbReference>
<sequence length="537" mass="58365">MTARTYEPMIGVGDYLRLNAQRFPDRDCFVTEDGTRHSFTEVNARVNRLASSLAARGVTKGSRLAILAIDSVAYYEVVLASLKLGATYVPLNNRLTQAEVTTLLGRAEPTCVFASERYTEVARTAAEAVGGVRTLVALDGPGADGFEPYTDLVDQGEDVDPAVVVHDTDIVGLAFTSGTTGLPKGVLQSHGMIKALLSLQDNEYEYLPGEFRYTASPAFHIAGQALVLDHIKRGFTTLILPQFDDATTLRWIQEGGLTGCFLVPTMIRRILDLPNVREGDYSHFRSIIYGAAPMPPTLLTEAMAVFGCRFIQAFGASTEGGMQAILTSEDHVRALAGEAHLLGSIGRPISGVELRIVDVDDRDVEVGEVGEIITRSDAVMSCYLEMPEKTEESLKGGWFRAGDLARRDAEGFLYLAGRSKDMIIRGGENIYPIEIETVLMDLPGVASTAVVGRPDDYWGETVVAYLTVHEGAQLDPETVQAHCREHLARFKVPEEVLIVPEMPLNASGKILKRELRRFLVEGGPRAEVSEASAGVTA</sequence>
<protein>
    <submittedName>
        <fullName evidence="5">Fatty acid--CoA ligase</fullName>
    </submittedName>
</protein>
<evidence type="ECO:0000256" key="1">
    <source>
        <dbReference type="ARBA" id="ARBA00006432"/>
    </source>
</evidence>
<evidence type="ECO:0000256" key="2">
    <source>
        <dbReference type="ARBA" id="ARBA00022598"/>
    </source>
</evidence>
<dbReference type="InterPro" id="IPR045851">
    <property type="entry name" value="AMP-bd_C_sf"/>
</dbReference>
<feature type="domain" description="AMP-binding enzyme C-terminal" evidence="4">
    <location>
        <begin position="434"/>
        <end position="509"/>
    </location>
</feature>
<keyword evidence="6" id="KW-1185">Reference proteome</keyword>
<dbReference type="Proteomes" id="UP001501057">
    <property type="component" value="Unassembled WGS sequence"/>
</dbReference>
<evidence type="ECO:0000313" key="5">
    <source>
        <dbReference type="EMBL" id="GAA1746467.1"/>
    </source>
</evidence>
<dbReference type="PROSITE" id="PS00455">
    <property type="entry name" value="AMP_BINDING"/>
    <property type="match status" value="1"/>
</dbReference>
<dbReference type="Gene3D" id="3.30.300.30">
    <property type="match status" value="1"/>
</dbReference>
<dbReference type="EMBL" id="BAAAME010000005">
    <property type="protein sequence ID" value="GAA1746467.1"/>
    <property type="molecule type" value="Genomic_DNA"/>
</dbReference>
<name>A0ABN2K1I2_9ACTN</name>
<feature type="domain" description="AMP-dependent synthetase/ligase" evidence="3">
    <location>
        <begin position="18"/>
        <end position="384"/>
    </location>
</feature>
<dbReference type="PANTHER" id="PTHR43201:SF5">
    <property type="entry name" value="MEDIUM-CHAIN ACYL-COA LIGASE ACSF2, MITOCHONDRIAL"/>
    <property type="match status" value="1"/>
</dbReference>
<dbReference type="InterPro" id="IPR020845">
    <property type="entry name" value="AMP-binding_CS"/>
</dbReference>